<dbReference type="OrthoDB" id="10069766at2759"/>
<evidence type="ECO:0000256" key="1">
    <source>
        <dbReference type="SAM" id="MobiDB-lite"/>
    </source>
</evidence>
<organism evidence="2 3">
    <name type="scientific">Dibothriocephalus latus</name>
    <name type="common">Fish tapeworm</name>
    <name type="synonym">Diphyllobothrium latum</name>
    <dbReference type="NCBI Taxonomy" id="60516"/>
    <lineage>
        <taxon>Eukaryota</taxon>
        <taxon>Metazoa</taxon>
        <taxon>Spiralia</taxon>
        <taxon>Lophotrochozoa</taxon>
        <taxon>Platyhelminthes</taxon>
        <taxon>Cestoda</taxon>
        <taxon>Eucestoda</taxon>
        <taxon>Diphyllobothriidea</taxon>
        <taxon>Diphyllobothriidae</taxon>
        <taxon>Dibothriocephalus</taxon>
    </lineage>
</organism>
<keyword evidence="3" id="KW-1185">Reference proteome</keyword>
<proteinExistence type="predicted"/>
<evidence type="ECO:0000313" key="2">
    <source>
        <dbReference type="EMBL" id="VDK85866.1"/>
    </source>
</evidence>
<dbReference type="Proteomes" id="UP000281553">
    <property type="component" value="Unassembled WGS sequence"/>
</dbReference>
<feature type="compositionally biased region" description="Low complexity" evidence="1">
    <location>
        <begin position="27"/>
        <end position="39"/>
    </location>
</feature>
<feature type="region of interest" description="Disordered" evidence="1">
    <location>
        <begin position="470"/>
        <end position="499"/>
    </location>
</feature>
<feature type="region of interest" description="Disordered" evidence="1">
    <location>
        <begin position="339"/>
        <end position="367"/>
    </location>
</feature>
<dbReference type="EMBL" id="UYRU01044233">
    <property type="protein sequence ID" value="VDK85866.1"/>
    <property type="molecule type" value="Genomic_DNA"/>
</dbReference>
<feature type="compositionally biased region" description="Polar residues" evidence="1">
    <location>
        <begin position="97"/>
        <end position="115"/>
    </location>
</feature>
<feature type="region of interest" description="Disordered" evidence="1">
    <location>
        <begin position="296"/>
        <end position="321"/>
    </location>
</feature>
<reference evidence="2 3" key="1">
    <citation type="submission" date="2018-11" db="EMBL/GenBank/DDBJ databases">
        <authorList>
            <consortium name="Pathogen Informatics"/>
        </authorList>
    </citation>
    <scope>NUCLEOTIDE SEQUENCE [LARGE SCALE GENOMIC DNA]</scope>
</reference>
<feature type="compositionally biased region" description="Polar residues" evidence="1">
    <location>
        <begin position="296"/>
        <end position="305"/>
    </location>
</feature>
<accession>A0A3P6TCK2</accession>
<feature type="compositionally biased region" description="Low complexity" evidence="1">
    <location>
        <begin position="70"/>
        <end position="83"/>
    </location>
</feature>
<feature type="compositionally biased region" description="Basic and acidic residues" evidence="1">
    <location>
        <begin position="1"/>
        <end position="22"/>
    </location>
</feature>
<dbReference type="AlphaFoldDB" id="A0A3P6TCK2"/>
<feature type="compositionally biased region" description="Polar residues" evidence="1">
    <location>
        <begin position="482"/>
        <end position="499"/>
    </location>
</feature>
<sequence>MSERLPSSAHEETREASRKDGAKGLPSSSSSSSSSSFASRARKSKIKFGSPARGADEPAISPRMDSFENPSSSTTHSPTSTPPLANMRPIMSPVTPLKSSEVSSGRQQRADSFQDNCMADRKVNGRIEPLLSKPYLTDGIVPNSLGRSEGATKSAVSFPSSPLTFVDSCGGASKTGRPQRPEIQTTQVTVQECDDPVSRMSGHSKLQNPEPHGRSHRLVKGVSGSFPHRRSMRTQRTYTSLSDVVEDSDEGPVASVGMPAIKEANTVKTVGFQFPLKSDKTPSLDTLDVSNRSSIYDNLPQSVDCTPSLPDPQSVASDLAAPNVEQVLKSAAAALLKHSDEQRTHPQMSDGRDKPVQEEDGQHSSLEIRLPRSHYDKCSLSITPGKSPTGEDVDLSRSTIQNSCQDVKSWWMKQLTPQSPNESGQESGQLTVPSGIRFQQAEGRASGHTKKNAFLPSAFASTSHLGVAGRIRRRVQSIAAGQPSNDSPTGNKSQPRNEY</sequence>
<protein>
    <submittedName>
        <fullName evidence="2">Uncharacterized protein</fullName>
    </submittedName>
</protein>
<feature type="region of interest" description="Disordered" evidence="1">
    <location>
        <begin position="1"/>
        <end position="117"/>
    </location>
</feature>
<feature type="compositionally biased region" description="Basic and acidic residues" evidence="1">
    <location>
        <begin position="339"/>
        <end position="362"/>
    </location>
</feature>
<gene>
    <name evidence="2" type="ORF">DILT_LOCUS3772</name>
</gene>
<name>A0A3P6TCK2_DIBLA</name>
<feature type="region of interest" description="Disordered" evidence="1">
    <location>
        <begin position="194"/>
        <end position="239"/>
    </location>
</feature>
<evidence type="ECO:0000313" key="3">
    <source>
        <dbReference type="Proteomes" id="UP000281553"/>
    </source>
</evidence>